<dbReference type="GO" id="GO:0006508">
    <property type="term" value="P:proteolysis"/>
    <property type="evidence" value="ECO:0007669"/>
    <property type="project" value="InterPro"/>
</dbReference>
<dbReference type="Pfam" id="PF02113">
    <property type="entry name" value="Peptidase_S13"/>
    <property type="match status" value="2"/>
</dbReference>
<protein>
    <submittedName>
        <fullName evidence="4">D-alanyl-D-alaninecarboxypeptidase/D-alanyl-D-alanine-endopeptidase</fullName>
        <ecNumber evidence="4">3.4.16.4</ecNumber>
    </submittedName>
</protein>
<keyword evidence="4" id="KW-0645">Protease</keyword>
<keyword evidence="3" id="KW-0732">Signal</keyword>
<dbReference type="PRINTS" id="PR00922">
    <property type="entry name" value="DADACBPTASE3"/>
</dbReference>
<dbReference type="InterPro" id="IPR000667">
    <property type="entry name" value="Peptidase_S13"/>
</dbReference>
<keyword evidence="4" id="KW-0121">Carboxypeptidase</keyword>
<accession>A0A7U3YNA2</accession>
<dbReference type="Gene3D" id="3.40.710.10">
    <property type="entry name" value="DD-peptidase/beta-lactamase superfamily"/>
    <property type="match status" value="2"/>
</dbReference>
<dbReference type="EMBL" id="CP002364">
    <property type="protein sequence ID" value="ADW18516.1"/>
    <property type="molecule type" value="Genomic_DNA"/>
</dbReference>
<dbReference type="GO" id="GO:0009002">
    <property type="term" value="F:serine-type D-Ala-D-Ala carboxypeptidase activity"/>
    <property type="evidence" value="ECO:0007669"/>
    <property type="project" value="UniProtKB-EC"/>
</dbReference>
<sequence>MCRILPPLLLLVVLLLAGGRAGHAATCAAMADLVAQGAYGVADASGRIVDSCNLDQPLVPASVLKIATVSAALSLLGPDYRFRTEVHLDDQHNLFLKGFGDPTLVSEEITVIAAQLRQQGLQRVRTLFIDASAFALETQVPGQEDSDNPYDAPVGPLAVNFNAVPFVKDKAGRIVSGESQTPTLAIMRALGANRPPGRYRVNICAQGCEPDRRTAQYSGELFQALLRQEGIPVDSLGGLRTVPAQGARLILTHLSRQTLTDISRSTLGYSSNFMANLLFLACGAQRFGYPATWSAGQRAVHQQLVRQLGPSSAGAIVQVEGAGLSRDNRMTARTMLRLLAHFRPHGELLNREGETAVKTGTLTGVYNLAGYLPDGQPFVILLNQQVNHRAAILERLKRRFAVSGPAVSGQRIGAATGLPAEK</sequence>
<name>A0A7U3YNA2_DESPD</name>
<dbReference type="Gene3D" id="3.50.80.20">
    <property type="entry name" value="D-Ala-D-Ala carboxypeptidase C, peptidase S13"/>
    <property type="match status" value="1"/>
</dbReference>
<proteinExistence type="inferred from homology"/>
<evidence type="ECO:0000256" key="1">
    <source>
        <dbReference type="ARBA" id="ARBA00006096"/>
    </source>
</evidence>
<comment type="similarity">
    <text evidence="1">Belongs to the peptidase S13 family.</text>
</comment>
<reference evidence="4 5" key="1">
    <citation type="journal article" date="2011" name="Stand. Genomic Sci.">
        <title>Complete genome sequence of Desulfobulbus propionicus type strain (1pr3).</title>
        <authorList>
            <person name="Pagani I."/>
            <person name="Lapidus A."/>
            <person name="Nolan M."/>
            <person name="Lucas S."/>
            <person name="Hammon N."/>
            <person name="Deshpande S."/>
            <person name="Cheng J.F."/>
            <person name="Chertkov O."/>
            <person name="Davenport K."/>
            <person name="Tapia R."/>
            <person name="Han C."/>
            <person name="Goodwin L."/>
            <person name="Pitluck S."/>
            <person name="Liolios K."/>
            <person name="Mavromatis K."/>
            <person name="Ivanova N."/>
            <person name="Mikhailova N."/>
            <person name="Pati A."/>
            <person name="Chen A."/>
            <person name="Palaniappan K."/>
            <person name="Land M."/>
            <person name="Hauser L."/>
            <person name="Chang Y.J."/>
            <person name="Jeffries C.D."/>
            <person name="Detter J.C."/>
            <person name="Brambilla E."/>
            <person name="Kannan K.P."/>
            <person name="Djao O.D."/>
            <person name="Rohde M."/>
            <person name="Pukall R."/>
            <person name="Spring S."/>
            <person name="Goker M."/>
            <person name="Sikorski J."/>
            <person name="Woyke T."/>
            <person name="Bristow J."/>
            <person name="Eisen J.A."/>
            <person name="Markowitz V."/>
            <person name="Hugenholtz P."/>
            <person name="Kyrpides N.C."/>
            <person name="Klenk H.P."/>
        </authorList>
    </citation>
    <scope>NUCLEOTIDE SEQUENCE [LARGE SCALE GENOMIC DNA]</scope>
    <source>
        <strain evidence="5">ATCC 33891 / DSM 2032 / 1pr3</strain>
    </source>
</reference>
<feature type="chain" id="PRO_5030739646" evidence="3">
    <location>
        <begin position="25"/>
        <end position="422"/>
    </location>
</feature>
<dbReference type="GO" id="GO:0000270">
    <property type="term" value="P:peptidoglycan metabolic process"/>
    <property type="evidence" value="ECO:0007669"/>
    <property type="project" value="TreeGrafter"/>
</dbReference>
<keyword evidence="5" id="KW-1185">Reference proteome</keyword>
<dbReference type="Proteomes" id="UP000006365">
    <property type="component" value="Chromosome"/>
</dbReference>
<evidence type="ECO:0000256" key="3">
    <source>
        <dbReference type="SAM" id="SignalP"/>
    </source>
</evidence>
<feature type="signal peptide" evidence="3">
    <location>
        <begin position="1"/>
        <end position="24"/>
    </location>
</feature>
<dbReference type="RefSeq" id="WP_015725053.1">
    <property type="nucleotide sequence ID" value="NC_014972.1"/>
</dbReference>
<dbReference type="InterPro" id="IPR012338">
    <property type="entry name" value="Beta-lactam/transpept-like"/>
</dbReference>
<evidence type="ECO:0000313" key="5">
    <source>
        <dbReference type="Proteomes" id="UP000006365"/>
    </source>
</evidence>
<dbReference type="AlphaFoldDB" id="A0A7U3YNA2"/>
<keyword evidence="2 4" id="KW-0378">Hydrolase</keyword>
<dbReference type="SUPFAM" id="SSF56601">
    <property type="entry name" value="beta-lactamase/transpeptidase-like"/>
    <property type="match status" value="1"/>
</dbReference>
<dbReference type="PANTHER" id="PTHR30023">
    <property type="entry name" value="D-ALANYL-D-ALANINE CARBOXYPEPTIDASE"/>
    <property type="match status" value="1"/>
</dbReference>
<dbReference type="EC" id="3.4.16.4" evidence="4"/>
<dbReference type="PANTHER" id="PTHR30023:SF0">
    <property type="entry name" value="PENICILLIN-SENSITIVE CARBOXYPEPTIDASE A"/>
    <property type="match status" value="1"/>
</dbReference>
<gene>
    <name evidence="4" type="ordered locus">Despr_2375</name>
</gene>
<evidence type="ECO:0000313" key="4">
    <source>
        <dbReference type="EMBL" id="ADW18516.1"/>
    </source>
</evidence>
<dbReference type="KEGG" id="dpr:Despr_2375"/>
<organism evidence="4 5">
    <name type="scientific">Desulfobulbus propionicus (strain ATCC 33891 / DSM 2032 / VKM B-1956 / 1pr3)</name>
    <dbReference type="NCBI Taxonomy" id="577650"/>
    <lineage>
        <taxon>Bacteria</taxon>
        <taxon>Pseudomonadati</taxon>
        <taxon>Thermodesulfobacteriota</taxon>
        <taxon>Desulfobulbia</taxon>
        <taxon>Desulfobulbales</taxon>
        <taxon>Desulfobulbaceae</taxon>
        <taxon>Desulfobulbus</taxon>
    </lineage>
</organism>
<evidence type="ECO:0000256" key="2">
    <source>
        <dbReference type="ARBA" id="ARBA00022801"/>
    </source>
</evidence>